<feature type="domain" description="DUF6589" evidence="1">
    <location>
        <begin position="377"/>
        <end position="525"/>
    </location>
</feature>
<gene>
    <name evidence="2" type="ORF">DFH07DRAFT_740983</name>
</gene>
<name>A0AAD7J983_9AGAR</name>
<dbReference type="Proteomes" id="UP001215280">
    <property type="component" value="Unassembled WGS sequence"/>
</dbReference>
<dbReference type="InterPro" id="IPR046496">
    <property type="entry name" value="DUF6589"/>
</dbReference>
<sequence>MLRGKKRSSWQKADGLLAIIGKEFDSLGHFLEVVFYNHISGVPDPRTTRHVRTVTGFLGRESKVTMATIINLIYNHRQSRPPTNSVEISLDFSPPDVASPRDINYARPALSTWALQTVVPELHREVWVLTQNDPTNPKDTTQLRAATNGRAKNVRLATWDAFGRVSIPAIASVYKQRAPALWYATEGMGAPTVNGATVLRKRRPHNAVQVGVISCLTLSRNRYARGYLALPLAVWQFACKTHVDEKRIFSRFGFTVHDTTARACLDSLTDSSLDKVRESVAEGIANGTMYWQIVLDNVQQYCRQRDHRLGCQDVLKVGTAATAILLEDCAPGAFNLQDHLDRVMQQEQTKLTIDSLIADINWPYIHELTALTWDRITLMQPIGTNAEHSTETQGMLRALLDFLAQMGLDEKALENLIFMARGDGASIAAIWRIKRYLSAHSEHYKAFRNIVPPGPEIFHTRWAELNAMANNLYGSASSTDPSSLSKSATAAGAKRPSNLKKTDFFPTSHSMKLFFEARVLDCWRYGAFLSYFFNI</sequence>
<protein>
    <recommendedName>
        <fullName evidence="1">DUF6589 domain-containing protein</fullName>
    </recommendedName>
</protein>
<proteinExistence type="predicted"/>
<reference evidence="2" key="1">
    <citation type="submission" date="2023-03" db="EMBL/GenBank/DDBJ databases">
        <title>Massive genome expansion in bonnet fungi (Mycena s.s.) driven by repeated elements and novel gene families across ecological guilds.</title>
        <authorList>
            <consortium name="Lawrence Berkeley National Laboratory"/>
            <person name="Harder C.B."/>
            <person name="Miyauchi S."/>
            <person name="Viragh M."/>
            <person name="Kuo A."/>
            <person name="Thoen E."/>
            <person name="Andreopoulos B."/>
            <person name="Lu D."/>
            <person name="Skrede I."/>
            <person name="Drula E."/>
            <person name="Henrissat B."/>
            <person name="Morin E."/>
            <person name="Kohler A."/>
            <person name="Barry K."/>
            <person name="LaButti K."/>
            <person name="Morin E."/>
            <person name="Salamov A."/>
            <person name="Lipzen A."/>
            <person name="Mereny Z."/>
            <person name="Hegedus B."/>
            <person name="Baldrian P."/>
            <person name="Stursova M."/>
            <person name="Weitz H."/>
            <person name="Taylor A."/>
            <person name="Grigoriev I.V."/>
            <person name="Nagy L.G."/>
            <person name="Martin F."/>
            <person name="Kauserud H."/>
        </authorList>
    </citation>
    <scope>NUCLEOTIDE SEQUENCE</scope>
    <source>
        <strain evidence="2">CBHHK188m</strain>
    </source>
</reference>
<evidence type="ECO:0000259" key="1">
    <source>
        <dbReference type="Pfam" id="PF20231"/>
    </source>
</evidence>
<dbReference type="Pfam" id="PF20231">
    <property type="entry name" value="DUF6589"/>
    <property type="match status" value="1"/>
</dbReference>
<accession>A0AAD7J983</accession>
<keyword evidence="3" id="KW-1185">Reference proteome</keyword>
<dbReference type="EMBL" id="JARJLG010000051">
    <property type="protein sequence ID" value="KAJ7759727.1"/>
    <property type="molecule type" value="Genomic_DNA"/>
</dbReference>
<dbReference type="AlphaFoldDB" id="A0AAD7J983"/>
<evidence type="ECO:0000313" key="2">
    <source>
        <dbReference type="EMBL" id="KAJ7759727.1"/>
    </source>
</evidence>
<comment type="caution">
    <text evidence="2">The sequence shown here is derived from an EMBL/GenBank/DDBJ whole genome shotgun (WGS) entry which is preliminary data.</text>
</comment>
<organism evidence="2 3">
    <name type="scientific">Mycena maculata</name>
    <dbReference type="NCBI Taxonomy" id="230809"/>
    <lineage>
        <taxon>Eukaryota</taxon>
        <taxon>Fungi</taxon>
        <taxon>Dikarya</taxon>
        <taxon>Basidiomycota</taxon>
        <taxon>Agaricomycotina</taxon>
        <taxon>Agaricomycetes</taxon>
        <taxon>Agaricomycetidae</taxon>
        <taxon>Agaricales</taxon>
        <taxon>Marasmiineae</taxon>
        <taxon>Mycenaceae</taxon>
        <taxon>Mycena</taxon>
    </lineage>
</organism>
<evidence type="ECO:0000313" key="3">
    <source>
        <dbReference type="Proteomes" id="UP001215280"/>
    </source>
</evidence>